<sequence>MDLRLTKNCSLTVTLKHSVRFEVIRHTKVWKDLHDQQDYLGFYNLDSHHLSDSVHGLLGQFYHGVGFELTDLHPHKNKEKIDATMYVKGQILNVTRHWQKDFSRDVKNGKSIPCWFANNDGAGLIDGEASDYVVSGLFQG</sequence>
<dbReference type="PANTHER" id="PTHR10338:SF115">
    <property type="entry name" value="INTER-ALPHA-TRYPSIN INHIBITOR HEAVY CHAIN H3"/>
    <property type="match status" value="1"/>
</dbReference>
<keyword evidence="2" id="KW-1185">Reference proteome</keyword>
<protein>
    <submittedName>
        <fullName evidence="3">Inter-alpha-trypsin inhibitor heavy chain H1-like</fullName>
    </submittedName>
</protein>
<dbReference type="Proteomes" id="UP000504611">
    <property type="component" value="Unplaced"/>
</dbReference>
<evidence type="ECO:0000259" key="1">
    <source>
        <dbReference type="Pfam" id="PF06668"/>
    </source>
</evidence>
<evidence type="ECO:0000313" key="3">
    <source>
        <dbReference type="RefSeq" id="XP_010777731.1"/>
    </source>
</evidence>
<dbReference type="OrthoDB" id="299997at2759"/>
<reference evidence="3" key="1">
    <citation type="submission" date="2025-08" db="UniProtKB">
        <authorList>
            <consortium name="RefSeq"/>
        </authorList>
    </citation>
    <scope>IDENTIFICATION</scope>
    <source>
        <tissue evidence="3">Muscle</tissue>
    </source>
</reference>
<dbReference type="InterPro" id="IPR010600">
    <property type="entry name" value="ITI_HC_C"/>
</dbReference>
<evidence type="ECO:0000313" key="2">
    <source>
        <dbReference type="Proteomes" id="UP000504611"/>
    </source>
</evidence>
<dbReference type="KEGG" id="ncc:104952578"/>
<dbReference type="GeneID" id="104952578"/>
<dbReference type="GO" id="GO:0004867">
    <property type="term" value="F:serine-type endopeptidase inhibitor activity"/>
    <property type="evidence" value="ECO:0007669"/>
    <property type="project" value="InterPro"/>
</dbReference>
<feature type="domain" description="Inter-alpha-trypsin inhibitor heavy chain C-terminal" evidence="1">
    <location>
        <begin position="2"/>
        <end position="119"/>
    </location>
</feature>
<dbReference type="GO" id="GO:0030212">
    <property type="term" value="P:hyaluronan metabolic process"/>
    <property type="evidence" value="ECO:0007669"/>
    <property type="project" value="InterPro"/>
</dbReference>
<dbReference type="Pfam" id="PF06668">
    <property type="entry name" value="ITI_HC_C"/>
    <property type="match status" value="1"/>
</dbReference>
<gene>
    <name evidence="3" type="primary">LOC104952578</name>
</gene>
<dbReference type="InterPro" id="IPR050934">
    <property type="entry name" value="ITIH"/>
</dbReference>
<name>A0A6I9NTC8_9TELE</name>
<proteinExistence type="predicted"/>
<dbReference type="PANTHER" id="PTHR10338">
    <property type="entry name" value="INTER-ALPHA-TRYPSIN INHIBITOR HEAVY CHAIN FAMILY MEMBER"/>
    <property type="match status" value="1"/>
</dbReference>
<dbReference type="AlphaFoldDB" id="A0A6I9NTC8"/>
<dbReference type="RefSeq" id="XP_010777731.1">
    <property type="nucleotide sequence ID" value="XM_010779429.1"/>
</dbReference>
<organism evidence="2 3">
    <name type="scientific">Notothenia coriiceps</name>
    <name type="common">black rockcod</name>
    <dbReference type="NCBI Taxonomy" id="8208"/>
    <lineage>
        <taxon>Eukaryota</taxon>
        <taxon>Metazoa</taxon>
        <taxon>Chordata</taxon>
        <taxon>Craniata</taxon>
        <taxon>Vertebrata</taxon>
        <taxon>Euteleostomi</taxon>
        <taxon>Actinopterygii</taxon>
        <taxon>Neopterygii</taxon>
        <taxon>Teleostei</taxon>
        <taxon>Neoteleostei</taxon>
        <taxon>Acanthomorphata</taxon>
        <taxon>Eupercaria</taxon>
        <taxon>Perciformes</taxon>
        <taxon>Notothenioidei</taxon>
        <taxon>Nototheniidae</taxon>
        <taxon>Notothenia</taxon>
    </lineage>
</organism>
<accession>A0A6I9NTC8</accession>